<dbReference type="GO" id="GO:0009279">
    <property type="term" value="C:cell outer membrane"/>
    <property type="evidence" value="ECO:0007669"/>
    <property type="project" value="UniProtKB-SubCell"/>
</dbReference>
<keyword evidence="4" id="KW-0472">Membrane</keyword>
<evidence type="ECO:0000256" key="4">
    <source>
        <dbReference type="ARBA" id="ARBA00023136"/>
    </source>
</evidence>
<evidence type="ECO:0000259" key="7">
    <source>
        <dbReference type="Pfam" id="PF14322"/>
    </source>
</evidence>
<evidence type="ECO:0000256" key="3">
    <source>
        <dbReference type="ARBA" id="ARBA00022729"/>
    </source>
</evidence>
<dbReference type="EMBL" id="FPJE01000003">
    <property type="protein sequence ID" value="SFW24570.1"/>
    <property type="molecule type" value="Genomic_DNA"/>
</dbReference>
<reference evidence="8 9" key="1">
    <citation type="submission" date="2016-11" db="EMBL/GenBank/DDBJ databases">
        <authorList>
            <person name="Jaros S."/>
            <person name="Januszkiewicz K."/>
            <person name="Wedrychowicz H."/>
        </authorList>
    </citation>
    <scope>NUCLEOTIDE SEQUENCE [LARGE SCALE GENOMIC DNA]</scope>
    <source>
        <strain evidence="8 9">CGMCC 1.12145</strain>
    </source>
</reference>
<dbReference type="AlphaFoldDB" id="A0A1K1MN27"/>
<dbReference type="InterPro" id="IPR012944">
    <property type="entry name" value="SusD_RagB_dom"/>
</dbReference>
<dbReference type="SUPFAM" id="SSF48452">
    <property type="entry name" value="TPR-like"/>
    <property type="match status" value="1"/>
</dbReference>
<accession>A0A1K1MN27</accession>
<keyword evidence="3" id="KW-0732">Signal</keyword>
<evidence type="ECO:0000259" key="6">
    <source>
        <dbReference type="Pfam" id="PF07980"/>
    </source>
</evidence>
<organism evidence="8 9">
    <name type="scientific">Sinomicrobium oceani</name>
    <dbReference type="NCBI Taxonomy" id="1150368"/>
    <lineage>
        <taxon>Bacteria</taxon>
        <taxon>Pseudomonadati</taxon>
        <taxon>Bacteroidota</taxon>
        <taxon>Flavobacteriia</taxon>
        <taxon>Flavobacteriales</taxon>
        <taxon>Flavobacteriaceae</taxon>
        <taxon>Sinomicrobium</taxon>
    </lineage>
</organism>
<comment type="similarity">
    <text evidence="2">Belongs to the SusD family.</text>
</comment>
<protein>
    <submittedName>
        <fullName evidence="8">SusD family protein</fullName>
    </submittedName>
</protein>
<gene>
    <name evidence="8" type="ORF">SAMN02927921_00668</name>
</gene>
<name>A0A1K1MN27_9FLAO</name>
<dbReference type="Proteomes" id="UP000182248">
    <property type="component" value="Unassembled WGS sequence"/>
</dbReference>
<proteinExistence type="inferred from homology"/>
<keyword evidence="5" id="KW-0998">Cell outer membrane</keyword>
<dbReference type="OrthoDB" id="630434at2"/>
<evidence type="ECO:0000313" key="9">
    <source>
        <dbReference type="Proteomes" id="UP000182248"/>
    </source>
</evidence>
<dbReference type="Gene3D" id="2.20.20.130">
    <property type="match status" value="1"/>
</dbReference>
<dbReference type="PROSITE" id="PS51257">
    <property type="entry name" value="PROKAR_LIPOPROTEIN"/>
    <property type="match status" value="1"/>
</dbReference>
<dbReference type="Pfam" id="PF07980">
    <property type="entry name" value="SusD_RagB"/>
    <property type="match status" value="1"/>
</dbReference>
<evidence type="ECO:0000256" key="1">
    <source>
        <dbReference type="ARBA" id="ARBA00004442"/>
    </source>
</evidence>
<keyword evidence="9" id="KW-1185">Reference proteome</keyword>
<evidence type="ECO:0000313" key="8">
    <source>
        <dbReference type="EMBL" id="SFW24570.1"/>
    </source>
</evidence>
<dbReference type="InterPro" id="IPR033985">
    <property type="entry name" value="SusD-like_N"/>
</dbReference>
<dbReference type="Gene3D" id="1.25.40.390">
    <property type="match status" value="1"/>
</dbReference>
<dbReference type="CDD" id="cd08977">
    <property type="entry name" value="SusD"/>
    <property type="match status" value="1"/>
</dbReference>
<evidence type="ECO:0000256" key="2">
    <source>
        <dbReference type="ARBA" id="ARBA00006275"/>
    </source>
</evidence>
<feature type="domain" description="RagB/SusD" evidence="6">
    <location>
        <begin position="338"/>
        <end position="467"/>
    </location>
</feature>
<comment type="subcellular location">
    <subcellularLocation>
        <location evidence="1">Cell outer membrane</location>
    </subcellularLocation>
</comment>
<sequence length="468" mass="52807">MKLTKQILIGAGLMLSLSCGSDFLDREPQQNITDTEYLKSLKDFQSAIFGGYDQMQSSNWYGRYFLLVPDVMGEDVKQNASANRAKEWAEYNGTFTNFIPEDVWKTIYEGINIANTMINAEYEPLESNKTEFNNILGQAYMLRAVGHFDLVRLYAQHYTYTADASHLGVPVVTAYDPMALPSRNTVAEVYTQVLSDLITAEDLMTIDPSNAGYFSKEAAQAMLSRVYLYMEDYENAEAKATDVIDSQKYELATAAAYPSMFLEGNSSEAIVEMVYSITDNPGSDHLGGMYKATGYGDYLPAKDLLDMMDDNDVRKTMFMSDPKLSGVYCCLRVNKYPSSGSQIGTDNIPVIRLSEVYLNRAEARARMNDFIGARSDLQLIRQRANPDAVPLTLTGDALTEEILKERRRELCFEGHRIFDITRNKQDMVREDCTSTICEVTYPNDRFILPIPDGETNANDNIDQNPDYY</sequence>
<dbReference type="STRING" id="1150368.SAMN02927921_00668"/>
<dbReference type="RefSeq" id="WP_083564773.1">
    <property type="nucleotide sequence ID" value="NZ_FPJE01000003.1"/>
</dbReference>
<dbReference type="Gene3D" id="1.25.40.900">
    <property type="match status" value="1"/>
</dbReference>
<dbReference type="Pfam" id="PF14322">
    <property type="entry name" value="SusD-like_3"/>
    <property type="match status" value="1"/>
</dbReference>
<feature type="domain" description="SusD-like N-terminal" evidence="7">
    <location>
        <begin position="22"/>
        <end position="228"/>
    </location>
</feature>
<dbReference type="InterPro" id="IPR011990">
    <property type="entry name" value="TPR-like_helical_dom_sf"/>
</dbReference>
<evidence type="ECO:0000256" key="5">
    <source>
        <dbReference type="ARBA" id="ARBA00023237"/>
    </source>
</evidence>